<gene>
    <name evidence="2" type="ORF">FYJ58_08960</name>
</gene>
<dbReference type="AlphaFoldDB" id="A0A6L5XZ12"/>
<evidence type="ECO:0000313" key="3">
    <source>
        <dbReference type="Proteomes" id="UP000482209"/>
    </source>
</evidence>
<dbReference type="RefSeq" id="WP_154519407.1">
    <property type="nucleotide sequence ID" value="NZ_VUMT01000012.1"/>
</dbReference>
<evidence type="ECO:0000256" key="1">
    <source>
        <dbReference type="SAM" id="Phobius"/>
    </source>
</evidence>
<reference evidence="2 3" key="1">
    <citation type="submission" date="2019-08" db="EMBL/GenBank/DDBJ databases">
        <title>In-depth cultivation of the pig gut microbiome towards novel bacterial diversity and tailored functional studies.</title>
        <authorList>
            <person name="Wylensek D."/>
            <person name="Hitch T.C.A."/>
            <person name="Clavel T."/>
        </authorList>
    </citation>
    <scope>NUCLEOTIDE SEQUENCE [LARGE SCALE GENOMIC DNA]</scope>
    <source>
        <strain evidence="2 3">WCA-693-APC-MOT-I</strain>
    </source>
</reference>
<feature type="transmembrane region" description="Helical" evidence="1">
    <location>
        <begin position="33"/>
        <end position="50"/>
    </location>
</feature>
<keyword evidence="1" id="KW-0472">Membrane</keyword>
<evidence type="ECO:0000313" key="2">
    <source>
        <dbReference type="EMBL" id="MSS64002.1"/>
    </source>
</evidence>
<sequence>MTDQERLDEISRKKKIEQVRKEIAPPGKGGKGIQIRLLLASILFLLFLVGKQGNFSYRGWNCEKIMQIVQYDIGIDSVEEKIISVFHRLN</sequence>
<name>A0A6L5XZ12_9FIRM</name>
<accession>A0A6L5XZ12</accession>
<protein>
    <submittedName>
        <fullName evidence="2">Uncharacterized protein</fullName>
    </submittedName>
</protein>
<keyword evidence="1" id="KW-0812">Transmembrane</keyword>
<proteinExistence type="predicted"/>
<comment type="caution">
    <text evidence="2">The sequence shown here is derived from an EMBL/GenBank/DDBJ whole genome shotgun (WGS) entry which is preliminary data.</text>
</comment>
<dbReference type="Proteomes" id="UP000482209">
    <property type="component" value="Unassembled WGS sequence"/>
</dbReference>
<keyword evidence="3" id="KW-1185">Reference proteome</keyword>
<dbReference type="EMBL" id="VUMT01000012">
    <property type="protein sequence ID" value="MSS64002.1"/>
    <property type="molecule type" value="Genomic_DNA"/>
</dbReference>
<organism evidence="2 3">
    <name type="scientific">Velocimicrobium porci</name>
    <dbReference type="NCBI Taxonomy" id="2606634"/>
    <lineage>
        <taxon>Bacteria</taxon>
        <taxon>Bacillati</taxon>
        <taxon>Bacillota</taxon>
        <taxon>Clostridia</taxon>
        <taxon>Lachnospirales</taxon>
        <taxon>Lachnospiraceae</taxon>
        <taxon>Velocimicrobium</taxon>
    </lineage>
</organism>
<keyword evidence="1" id="KW-1133">Transmembrane helix</keyword>